<evidence type="ECO:0000256" key="3">
    <source>
        <dbReference type="ARBA" id="ARBA00023027"/>
    </source>
</evidence>
<dbReference type="GO" id="GO:0051287">
    <property type="term" value="F:NAD binding"/>
    <property type="evidence" value="ECO:0007669"/>
    <property type="project" value="InterPro"/>
</dbReference>
<dbReference type="GO" id="GO:0047545">
    <property type="term" value="F:(S)-2-hydroxyglutarate dehydrogenase activity"/>
    <property type="evidence" value="ECO:0007669"/>
    <property type="project" value="UniProtKB-ARBA"/>
</dbReference>
<dbReference type="InterPro" id="IPR029752">
    <property type="entry name" value="D-isomer_DH_CS1"/>
</dbReference>
<proteinExistence type="inferred from homology"/>
<dbReference type="PANTHER" id="PTHR43026">
    <property type="entry name" value="2-HYDROXYACID DEHYDROGENASE HOMOLOG 1-RELATED"/>
    <property type="match status" value="1"/>
</dbReference>
<dbReference type="InterPro" id="IPR036291">
    <property type="entry name" value="NAD(P)-bd_dom_sf"/>
</dbReference>
<dbReference type="PROSITE" id="PS00065">
    <property type="entry name" value="D_2_HYDROXYACID_DH_1"/>
    <property type="match status" value="1"/>
</dbReference>
<comment type="caution">
    <text evidence="7">The sequence shown here is derived from an EMBL/GenBank/DDBJ whole genome shotgun (WGS) entry which is preliminary data.</text>
</comment>
<dbReference type="AlphaFoldDB" id="A0A7W4JVN7"/>
<dbReference type="PROSITE" id="PS00671">
    <property type="entry name" value="D_2_HYDROXYACID_DH_3"/>
    <property type="match status" value="1"/>
</dbReference>
<name>A0A7W4JVN7_9PROT</name>
<dbReference type="SUPFAM" id="SSF51735">
    <property type="entry name" value="NAD(P)-binding Rossmann-fold domains"/>
    <property type="match status" value="1"/>
</dbReference>
<evidence type="ECO:0000313" key="8">
    <source>
        <dbReference type="Proteomes" id="UP000555756"/>
    </source>
</evidence>
<keyword evidence="8" id="KW-1185">Reference proteome</keyword>
<evidence type="ECO:0000259" key="6">
    <source>
        <dbReference type="Pfam" id="PF02826"/>
    </source>
</evidence>
<dbReference type="EMBL" id="JABEQF010000021">
    <property type="protein sequence ID" value="MBB2191724.1"/>
    <property type="molecule type" value="Genomic_DNA"/>
</dbReference>
<dbReference type="InterPro" id="IPR006139">
    <property type="entry name" value="D-isomer_2_OHA_DH_cat_dom"/>
</dbReference>
<dbReference type="PROSITE" id="PS00670">
    <property type="entry name" value="D_2_HYDROXYACID_DH_2"/>
    <property type="match status" value="1"/>
</dbReference>
<feature type="domain" description="D-isomer specific 2-hydroxyacid dehydrogenase NAD-binding" evidence="6">
    <location>
        <begin position="107"/>
        <end position="304"/>
    </location>
</feature>
<keyword evidence="2 4" id="KW-0560">Oxidoreductase</keyword>
<keyword evidence="3" id="KW-0520">NAD</keyword>
<dbReference type="Pfam" id="PF00389">
    <property type="entry name" value="2-Hacid_dh"/>
    <property type="match status" value="1"/>
</dbReference>
<dbReference type="InterPro" id="IPR029753">
    <property type="entry name" value="D-isomer_DH_CS"/>
</dbReference>
<evidence type="ECO:0000259" key="5">
    <source>
        <dbReference type="Pfam" id="PF00389"/>
    </source>
</evidence>
<feature type="domain" description="D-isomer specific 2-hydroxyacid dehydrogenase catalytic" evidence="5">
    <location>
        <begin position="33"/>
        <end position="334"/>
    </location>
</feature>
<sequence>MKISFFAANDTEIAAAAAALGSDFAVSSTALPLDAHIAGNYADSEIVSTFVGCDLSKAVLVQFPKLRLIAVRATGYDNVDLEYCKAHGIVVSTVPAYGDATVAEHAFALLLALSRHLVACVEATRRGEFGYVPARGFELRDKVLGVVGTGRIGRRAIEMAHGFGMKVVAFDAFPSTELKETPDFRYASLPDLLSAADIVTLHVPATPETTGLIGDREFDLMKPGAVLINTARGQVVDTPALIRALSSGRLGGAGLDVLPQEPLLRREDALFKTGAAETAPVLKDVVADHTLTSHPNVLITPHNAYNTVEAFQRIMDTTLDNIRAFAGGAPANRVA</sequence>
<accession>A0A7W4JVN7</accession>
<dbReference type="Gene3D" id="3.40.50.720">
    <property type="entry name" value="NAD(P)-binding Rossmann-like Domain"/>
    <property type="match status" value="2"/>
</dbReference>
<reference evidence="7 8" key="1">
    <citation type="submission" date="2020-04" db="EMBL/GenBank/DDBJ databases">
        <title>Description of novel Gluconacetobacter.</title>
        <authorList>
            <person name="Sombolestani A."/>
        </authorList>
    </citation>
    <scope>NUCLEOTIDE SEQUENCE [LARGE SCALE GENOMIC DNA]</scope>
    <source>
        <strain evidence="7 8">LMG 21311</strain>
    </source>
</reference>
<dbReference type="Pfam" id="PF02826">
    <property type="entry name" value="2-Hacid_dh_C"/>
    <property type="match status" value="1"/>
</dbReference>
<comment type="similarity">
    <text evidence="1 4">Belongs to the D-isomer specific 2-hydroxyacid dehydrogenase family.</text>
</comment>
<organism evidence="7 8">
    <name type="scientific">Gluconacetobacter azotocaptans</name>
    <dbReference type="NCBI Taxonomy" id="142834"/>
    <lineage>
        <taxon>Bacteria</taxon>
        <taxon>Pseudomonadati</taxon>
        <taxon>Pseudomonadota</taxon>
        <taxon>Alphaproteobacteria</taxon>
        <taxon>Acetobacterales</taxon>
        <taxon>Acetobacteraceae</taxon>
        <taxon>Gluconacetobacter</taxon>
    </lineage>
</organism>
<dbReference type="InterPro" id="IPR058205">
    <property type="entry name" value="D-LDH-like"/>
</dbReference>
<dbReference type="GO" id="GO:0008720">
    <property type="term" value="F:D-lactate dehydrogenase (NAD+) activity"/>
    <property type="evidence" value="ECO:0007669"/>
    <property type="project" value="TreeGrafter"/>
</dbReference>
<dbReference type="GO" id="GO:0006564">
    <property type="term" value="P:L-serine biosynthetic process"/>
    <property type="evidence" value="ECO:0007669"/>
    <property type="project" value="UniProtKB-ARBA"/>
</dbReference>
<gene>
    <name evidence="7" type="ORF">HLH34_17465</name>
</gene>
<evidence type="ECO:0000256" key="4">
    <source>
        <dbReference type="RuleBase" id="RU003719"/>
    </source>
</evidence>
<dbReference type="PANTHER" id="PTHR43026:SF1">
    <property type="entry name" value="2-HYDROXYACID DEHYDROGENASE HOMOLOG 1-RELATED"/>
    <property type="match status" value="1"/>
</dbReference>
<dbReference type="SUPFAM" id="SSF52283">
    <property type="entry name" value="Formate/glycerate dehydrogenase catalytic domain-like"/>
    <property type="match status" value="1"/>
</dbReference>
<dbReference type="InterPro" id="IPR006140">
    <property type="entry name" value="D-isomer_DH_NAD-bd"/>
</dbReference>
<evidence type="ECO:0000313" key="7">
    <source>
        <dbReference type="EMBL" id="MBB2191724.1"/>
    </source>
</evidence>
<dbReference type="GO" id="GO:0004617">
    <property type="term" value="F:phosphoglycerate dehydrogenase activity"/>
    <property type="evidence" value="ECO:0007669"/>
    <property type="project" value="UniProtKB-ARBA"/>
</dbReference>
<evidence type="ECO:0000256" key="2">
    <source>
        <dbReference type="ARBA" id="ARBA00023002"/>
    </source>
</evidence>
<protein>
    <submittedName>
        <fullName evidence="7">Hydroxyacid dehydrogenase</fullName>
    </submittedName>
</protein>
<evidence type="ECO:0000256" key="1">
    <source>
        <dbReference type="ARBA" id="ARBA00005854"/>
    </source>
</evidence>
<dbReference type="Proteomes" id="UP000555756">
    <property type="component" value="Unassembled WGS sequence"/>
</dbReference>
<dbReference type="FunFam" id="3.40.50.720:FF:000041">
    <property type="entry name" value="D-3-phosphoglycerate dehydrogenase"/>
    <property type="match status" value="1"/>
</dbReference>